<organism evidence="1 2">
    <name type="scientific">Oedothorax gibbosus</name>
    <dbReference type="NCBI Taxonomy" id="931172"/>
    <lineage>
        <taxon>Eukaryota</taxon>
        <taxon>Metazoa</taxon>
        <taxon>Ecdysozoa</taxon>
        <taxon>Arthropoda</taxon>
        <taxon>Chelicerata</taxon>
        <taxon>Arachnida</taxon>
        <taxon>Araneae</taxon>
        <taxon>Araneomorphae</taxon>
        <taxon>Entelegynae</taxon>
        <taxon>Araneoidea</taxon>
        <taxon>Linyphiidae</taxon>
        <taxon>Erigoninae</taxon>
        <taxon>Oedothorax</taxon>
    </lineage>
</organism>
<comment type="caution">
    <text evidence="1">The sequence shown here is derived from an EMBL/GenBank/DDBJ whole genome shotgun (WGS) entry which is preliminary data.</text>
</comment>
<reference evidence="1 2" key="1">
    <citation type="journal article" date="2022" name="Nat. Ecol. Evol.">
        <title>A masculinizing supergene underlies an exaggerated male reproductive morph in a spider.</title>
        <authorList>
            <person name="Hendrickx F."/>
            <person name="De Corte Z."/>
            <person name="Sonet G."/>
            <person name="Van Belleghem S.M."/>
            <person name="Kostlbacher S."/>
            <person name="Vangestel C."/>
        </authorList>
    </citation>
    <scope>NUCLEOTIDE SEQUENCE [LARGE SCALE GENOMIC DNA]</scope>
    <source>
        <strain evidence="1">W744_W776</strain>
    </source>
</reference>
<dbReference type="AlphaFoldDB" id="A0AAV6UJJ7"/>
<gene>
    <name evidence="1" type="ORF">JTE90_005180</name>
</gene>
<sequence>MRKQVTMVVKNTRLGRSCLGSHEDLGERRAAATCFGTPHVRKVSGINSSCGSINVTEVYFETASTYSISSEWARMSQVYRFEKRSKFELR</sequence>
<name>A0AAV6UJJ7_9ARAC</name>
<evidence type="ECO:0000313" key="2">
    <source>
        <dbReference type="Proteomes" id="UP000827092"/>
    </source>
</evidence>
<keyword evidence="2" id="KW-1185">Reference proteome</keyword>
<dbReference type="EMBL" id="JAFNEN010000395">
    <property type="protein sequence ID" value="KAG8183948.1"/>
    <property type="molecule type" value="Genomic_DNA"/>
</dbReference>
<dbReference type="Proteomes" id="UP000827092">
    <property type="component" value="Unassembled WGS sequence"/>
</dbReference>
<accession>A0AAV6UJJ7</accession>
<protein>
    <submittedName>
        <fullName evidence="1">Uncharacterized protein</fullName>
    </submittedName>
</protein>
<proteinExistence type="predicted"/>
<evidence type="ECO:0000313" key="1">
    <source>
        <dbReference type="EMBL" id="KAG8183948.1"/>
    </source>
</evidence>